<comment type="similarity">
    <text evidence="2">Belongs to the porin LamB (TC 1.B.3) family.</text>
</comment>
<feature type="signal peptide" evidence="10">
    <location>
        <begin position="1"/>
        <end position="24"/>
    </location>
</feature>
<dbReference type="GO" id="GO:0046930">
    <property type="term" value="C:pore complex"/>
    <property type="evidence" value="ECO:0007669"/>
    <property type="project" value="UniProtKB-KW"/>
</dbReference>
<dbReference type="GO" id="GO:0015774">
    <property type="term" value="P:polysaccharide transport"/>
    <property type="evidence" value="ECO:0007669"/>
    <property type="project" value="TreeGrafter"/>
</dbReference>
<dbReference type="InterPro" id="IPR050286">
    <property type="entry name" value="G_neg_Bact_CarbUptk_Porin"/>
</dbReference>
<evidence type="ECO:0000256" key="9">
    <source>
        <dbReference type="ARBA" id="ARBA00023237"/>
    </source>
</evidence>
<reference evidence="12" key="1">
    <citation type="submission" date="2016-10" db="EMBL/GenBank/DDBJ databases">
        <authorList>
            <person name="Varghese N."/>
            <person name="Submissions S."/>
        </authorList>
    </citation>
    <scope>NUCLEOTIDE SEQUENCE [LARGE SCALE GENOMIC DNA]</scope>
    <source>
        <strain evidence="12">CGMCC 1.7062</strain>
    </source>
</reference>
<keyword evidence="8" id="KW-0472">Membrane</keyword>
<keyword evidence="12" id="KW-1185">Reference proteome</keyword>
<evidence type="ECO:0000256" key="5">
    <source>
        <dbReference type="ARBA" id="ARBA00022692"/>
    </source>
</evidence>
<evidence type="ECO:0000313" key="12">
    <source>
        <dbReference type="Proteomes" id="UP000236721"/>
    </source>
</evidence>
<dbReference type="Proteomes" id="UP000236721">
    <property type="component" value="Unassembled WGS sequence"/>
</dbReference>
<keyword evidence="9" id="KW-0998">Cell outer membrane</keyword>
<dbReference type="InterPro" id="IPR036998">
    <property type="entry name" value="Porin_LamB_sf"/>
</dbReference>
<dbReference type="PANTHER" id="PTHR38762">
    <property type="entry name" value="CRYPTIC OUTER MEMBRANE PORIN BGLH-RELATED"/>
    <property type="match status" value="1"/>
</dbReference>
<dbReference type="Pfam" id="PF02264">
    <property type="entry name" value="LamB"/>
    <property type="match status" value="1"/>
</dbReference>
<dbReference type="GO" id="GO:0006811">
    <property type="term" value="P:monoatomic ion transport"/>
    <property type="evidence" value="ECO:0007669"/>
    <property type="project" value="UniProtKB-KW"/>
</dbReference>
<dbReference type="InterPro" id="IPR003192">
    <property type="entry name" value="Porin_LamB"/>
</dbReference>
<gene>
    <name evidence="11" type="ORF">SAMN04488244_11473</name>
</gene>
<keyword evidence="4" id="KW-1134">Transmembrane beta strand</keyword>
<dbReference type="Gene3D" id="2.40.170.10">
    <property type="entry name" value="Porin, LamB type"/>
    <property type="match status" value="1"/>
</dbReference>
<dbReference type="SUPFAM" id="SSF56935">
    <property type="entry name" value="Porins"/>
    <property type="match status" value="1"/>
</dbReference>
<dbReference type="GO" id="GO:0015288">
    <property type="term" value="F:porin activity"/>
    <property type="evidence" value="ECO:0007669"/>
    <property type="project" value="UniProtKB-KW"/>
</dbReference>
<dbReference type="GO" id="GO:0009279">
    <property type="term" value="C:cell outer membrane"/>
    <property type="evidence" value="ECO:0007669"/>
    <property type="project" value="UniProtKB-SubCell"/>
</dbReference>
<dbReference type="GO" id="GO:0015144">
    <property type="term" value="F:carbohydrate transmembrane transporter activity"/>
    <property type="evidence" value="ECO:0007669"/>
    <property type="project" value="TreeGrafter"/>
</dbReference>
<evidence type="ECO:0000313" key="11">
    <source>
        <dbReference type="EMBL" id="SEG44544.1"/>
    </source>
</evidence>
<dbReference type="RefSeq" id="WP_160111370.1">
    <property type="nucleotide sequence ID" value="NZ_FNVG01000014.1"/>
</dbReference>
<name>A0A1H6A8N7_9VIBR</name>
<evidence type="ECO:0000256" key="7">
    <source>
        <dbReference type="ARBA" id="ARBA00023114"/>
    </source>
</evidence>
<dbReference type="PANTHER" id="PTHR38762:SF1">
    <property type="entry name" value="CRYPTIC OUTER MEMBRANE PORIN BGLH-RELATED"/>
    <property type="match status" value="1"/>
</dbReference>
<evidence type="ECO:0000256" key="1">
    <source>
        <dbReference type="ARBA" id="ARBA00004571"/>
    </source>
</evidence>
<evidence type="ECO:0000256" key="4">
    <source>
        <dbReference type="ARBA" id="ARBA00022452"/>
    </source>
</evidence>
<evidence type="ECO:0000256" key="10">
    <source>
        <dbReference type="SAM" id="SignalP"/>
    </source>
</evidence>
<dbReference type="EMBL" id="FNVG01000014">
    <property type="protein sequence ID" value="SEG44544.1"/>
    <property type="molecule type" value="Genomic_DNA"/>
</dbReference>
<evidence type="ECO:0000256" key="3">
    <source>
        <dbReference type="ARBA" id="ARBA00022448"/>
    </source>
</evidence>
<keyword evidence="7" id="KW-0626">Porin</keyword>
<feature type="chain" id="PRO_5009292385" evidence="10">
    <location>
        <begin position="25"/>
        <end position="401"/>
    </location>
</feature>
<comment type="subcellular location">
    <subcellularLocation>
        <location evidence="1">Cell outer membrane</location>
        <topology evidence="1">Multi-pass membrane protein</topology>
    </subcellularLocation>
</comment>
<proteinExistence type="inferred from homology"/>
<evidence type="ECO:0000256" key="8">
    <source>
        <dbReference type="ARBA" id="ARBA00023136"/>
    </source>
</evidence>
<organism evidence="11 12">
    <name type="scientific">Vibrio hangzhouensis</name>
    <dbReference type="NCBI Taxonomy" id="462991"/>
    <lineage>
        <taxon>Bacteria</taxon>
        <taxon>Pseudomonadati</taxon>
        <taxon>Pseudomonadota</taxon>
        <taxon>Gammaproteobacteria</taxon>
        <taxon>Vibrionales</taxon>
        <taxon>Vibrionaceae</taxon>
        <taxon>Vibrio</taxon>
    </lineage>
</organism>
<evidence type="ECO:0000256" key="2">
    <source>
        <dbReference type="ARBA" id="ARBA00007055"/>
    </source>
</evidence>
<sequence length="401" mass="44158">MKINTIAFAVAGSLALSSSMSAVASDDIKFFGYANYGMQYEHDGMNQIAVDGKFNGNTLGALGNGGHGGEFGLGKDFTGDNGSVWDVGVMVDEWTGGSAINLAQFWAGGTNLLDSNPDAYFWAGRKFNMRKQSGLNDYYWSMYSGLGVGVDNYDLGAVRLDTSIVQANEGDPSTYAWTARAHDIELTNDLKFEVFGSIGFGRQEITDTTSGDGTGEYEARDTNYQLGTILDYKNGHQLRMMYQDGVDAGNWAASTYFYKEDATRLYVQLEGGFQIQDNTNIAYSVVYGKGENMMYNWGSDNYDADEISLIVRPKHQWNNMQSTWFELGYSQVKFGENTVGIEDGDINSGVKATLQHNWAVGGFEWSRPMLSAYATYGDVSNDAKDTKLDALIAGVKFEAWW</sequence>
<evidence type="ECO:0000256" key="6">
    <source>
        <dbReference type="ARBA" id="ARBA00023065"/>
    </source>
</evidence>
<keyword evidence="3" id="KW-0813">Transport</keyword>
<dbReference type="OrthoDB" id="106611at2"/>
<keyword evidence="5" id="KW-0812">Transmembrane</keyword>
<keyword evidence="6" id="KW-0406">Ion transport</keyword>
<protein>
    <submittedName>
        <fullName evidence="11">Maltoporin</fullName>
    </submittedName>
</protein>
<keyword evidence="10" id="KW-0732">Signal</keyword>
<dbReference type="AlphaFoldDB" id="A0A1H6A8N7"/>
<accession>A0A1H6A8N7</accession>